<evidence type="ECO:0000259" key="8">
    <source>
        <dbReference type="SMART" id="SM00663"/>
    </source>
</evidence>
<evidence type="ECO:0000256" key="2">
    <source>
        <dbReference type="ARBA" id="ARBA00022679"/>
    </source>
</evidence>
<evidence type="ECO:0000256" key="6">
    <source>
        <dbReference type="ARBA" id="ARBA00048552"/>
    </source>
</evidence>
<dbReference type="Proteomes" id="UP000885621">
    <property type="component" value="Unassembled WGS sequence"/>
</dbReference>
<evidence type="ECO:0000256" key="7">
    <source>
        <dbReference type="RuleBase" id="RU004279"/>
    </source>
</evidence>
<dbReference type="AlphaFoldDB" id="A0A831YDJ0"/>
<comment type="caution">
    <text evidence="9">The sequence shown here is derived from an EMBL/GenBank/DDBJ whole genome shotgun (WGS) entry which is preliminary data.</text>
</comment>
<dbReference type="GO" id="GO:0000428">
    <property type="term" value="C:DNA-directed RNA polymerase complex"/>
    <property type="evidence" value="ECO:0007669"/>
    <property type="project" value="UniProtKB-KW"/>
</dbReference>
<dbReference type="GO" id="GO:0003677">
    <property type="term" value="F:DNA binding"/>
    <property type="evidence" value="ECO:0007669"/>
    <property type="project" value="InterPro"/>
</dbReference>
<dbReference type="Pfam" id="PF04998">
    <property type="entry name" value="RNA_pol_Rpb1_5"/>
    <property type="match status" value="1"/>
</dbReference>
<dbReference type="Gene3D" id="2.40.50.100">
    <property type="match status" value="2"/>
</dbReference>
<protein>
    <recommendedName>
        <fullName evidence="7">DNA-directed RNA polymerase subunit</fullName>
        <ecNumber evidence="7">2.7.7.6</ecNumber>
    </recommendedName>
</protein>
<dbReference type="InterPro" id="IPR045867">
    <property type="entry name" value="DNA-dir_RpoC_beta_prime"/>
</dbReference>
<dbReference type="Gene3D" id="1.10.40.90">
    <property type="match status" value="1"/>
</dbReference>
<comment type="function">
    <text evidence="7">DNA-dependent RNA polymerase catalyzes the transcription of DNA into RNA using the four ribonucleoside triphosphates as substrates.</text>
</comment>
<dbReference type="CDD" id="cd01609">
    <property type="entry name" value="RNAP_beta'_N"/>
    <property type="match status" value="1"/>
</dbReference>
<dbReference type="GO" id="GO:0006351">
    <property type="term" value="P:DNA-templated transcription"/>
    <property type="evidence" value="ECO:0007669"/>
    <property type="project" value="InterPro"/>
</dbReference>
<comment type="similarity">
    <text evidence="7">Belongs to the RNA polymerase beta' chain family.</text>
</comment>
<keyword evidence="2 7" id="KW-0808">Transferase</keyword>
<evidence type="ECO:0000256" key="3">
    <source>
        <dbReference type="ARBA" id="ARBA00022695"/>
    </source>
</evidence>
<evidence type="ECO:0000256" key="1">
    <source>
        <dbReference type="ARBA" id="ARBA00022478"/>
    </source>
</evidence>
<dbReference type="InterPro" id="IPR012754">
    <property type="entry name" value="DNA-dir_RpoC_beta_prime_bact"/>
</dbReference>
<dbReference type="InterPro" id="IPR006592">
    <property type="entry name" value="RNA_pol_N"/>
</dbReference>
<dbReference type="InterPro" id="IPR038120">
    <property type="entry name" value="Rpb1_funnel_sf"/>
</dbReference>
<feature type="non-terminal residue" evidence="9">
    <location>
        <position position="980"/>
    </location>
</feature>
<gene>
    <name evidence="9" type="primary">rpoC</name>
    <name evidence="9" type="ORF">ENO34_03535</name>
</gene>
<dbReference type="InterPro" id="IPR007066">
    <property type="entry name" value="RNA_pol_Rpb1_3"/>
</dbReference>
<dbReference type="GO" id="GO:0003899">
    <property type="term" value="F:DNA-directed RNA polymerase activity"/>
    <property type="evidence" value="ECO:0007669"/>
    <property type="project" value="UniProtKB-EC"/>
</dbReference>
<name>A0A831YDJ0_9AQUI</name>
<dbReference type="EC" id="2.7.7.6" evidence="7"/>
<dbReference type="PANTHER" id="PTHR19376">
    <property type="entry name" value="DNA-DIRECTED RNA POLYMERASE"/>
    <property type="match status" value="1"/>
</dbReference>
<dbReference type="GO" id="GO:0046872">
    <property type="term" value="F:metal ion binding"/>
    <property type="evidence" value="ECO:0007669"/>
    <property type="project" value="UniProtKB-KW"/>
</dbReference>
<dbReference type="Pfam" id="PF04983">
    <property type="entry name" value="RNA_pol_Rpb1_3"/>
    <property type="match status" value="1"/>
</dbReference>
<dbReference type="SMART" id="SM00663">
    <property type="entry name" value="RPOLA_N"/>
    <property type="match status" value="1"/>
</dbReference>
<dbReference type="SUPFAM" id="SSF64484">
    <property type="entry name" value="beta and beta-prime subunits of DNA dependent RNA-polymerase"/>
    <property type="match status" value="1"/>
</dbReference>
<dbReference type="NCBIfam" id="TIGR02386">
    <property type="entry name" value="rpoC_TIGR"/>
    <property type="match status" value="1"/>
</dbReference>
<dbReference type="EMBL" id="DSFC01000202">
    <property type="protein sequence ID" value="HEV09457.1"/>
    <property type="molecule type" value="Genomic_DNA"/>
</dbReference>
<sequence length="980" mass="109832">VVVDPGNSELKFGQIINLEQTPVDESVVVLTGVEALEKLYKAYREKVKEIPIFEVVKESVRNVILKEGTDARLKKLIRRLRLAEGFLYSGNKPEWMILEVLPVIPPDLRPLLPLDGGRFASSDLNDLYRRVINRNNRLKRLIDLDAPEIIIRNEKRMLQEAVDALIDNGRRGRIVTQNNRPLKSLSDSLRGKQGRFRQNLLGKRVDYSGRSVIVVGPELQMHECGLPKQMALELFKPFIYRRLEEKGYATSIKSAKKLVEEKAPEVYECLEEVVKQHPVLLNRAPTLHRMSVQAFEPKLVEGKAIKLHPLVCPPFNADFDGDQMAVHVPLSVEAQLEAYILMLSTQNILSPAHGKPVTMPSQDIILGIHYMTQQLPGALGEGKYFASEEEAILAYDLGKVDLLAKIKVRINGKIVETTVGRILFNQILPKDYKFVNEVLDKKKLSKLISEIYEKFGNEITAQTLDKIKDIGFKFATKSGVSIAVSDLVVPKEKEKILNKAIKEAETVWKQYVDGIITKGERHNKVIDIWSNATNEVSAKMFEEIEKTERIENGKKYPGYFNPVYMMASSGARGSRDQIRQLAGMRGLMAKHSGEFIETPIMSNFREGLSVVEYFISTYGARKGLADTALKTAVAGYLTRRLADVAQDVIITAEDCGTLKGITVGAIIESGEIVVPFKDRVVGRYAAEDIYDPYTGELLLAAGEEITEEIADKFEKAGIEKVKIRSALTCEMEHGVCAKCYGRDLSQKKLVDVGEAVGIIAAQSIGEPGTQLTMRTFHIGGAATAKAAQTQHVATEPGIVKLQNVKFVIDKKGRKLIINREGSIKILDKEGKTIERFPAPYGAVLYVEDGQEVKEGTVLAEWEPFSDPIVIEKGGEVEFRDVILDVTLKEERDNITGKTSYVITFLRPKDAQLHTPRMVVKDEEGKEYVYDLPVNTILLIPKDQLEEVWDKCFSCSEAEKTDVYHKYLQVKKSFKVNEGDI</sequence>
<reference evidence="9" key="1">
    <citation type="journal article" date="2020" name="mSystems">
        <title>Genome- and Community-Level Interaction Insights into Carbon Utilization and Element Cycling Functions of Hydrothermarchaeota in Hydrothermal Sediment.</title>
        <authorList>
            <person name="Zhou Z."/>
            <person name="Liu Y."/>
            <person name="Xu W."/>
            <person name="Pan J."/>
            <person name="Luo Z.H."/>
            <person name="Li M."/>
        </authorList>
    </citation>
    <scope>NUCLEOTIDE SEQUENCE [LARGE SCALE GENOMIC DNA]</scope>
    <source>
        <strain evidence="9">SpSt-1257</strain>
    </source>
</reference>
<accession>A0A831YDJ0</accession>
<dbReference type="InterPro" id="IPR000722">
    <property type="entry name" value="RNA_pol_asu"/>
</dbReference>
<dbReference type="InterPro" id="IPR007083">
    <property type="entry name" value="RNA_pol_Rpb1_4"/>
</dbReference>
<evidence type="ECO:0000313" key="9">
    <source>
        <dbReference type="EMBL" id="HEV09457.1"/>
    </source>
</evidence>
<keyword evidence="1 7" id="KW-0240">DNA-directed RNA polymerase</keyword>
<dbReference type="InterPro" id="IPR042102">
    <property type="entry name" value="RNA_pol_Rpb1_3_sf"/>
</dbReference>
<comment type="catalytic activity">
    <reaction evidence="6 7">
        <text>RNA(n) + a ribonucleoside 5'-triphosphate = RNA(n+1) + diphosphate</text>
        <dbReference type="Rhea" id="RHEA:21248"/>
        <dbReference type="Rhea" id="RHEA-COMP:14527"/>
        <dbReference type="Rhea" id="RHEA-COMP:17342"/>
        <dbReference type="ChEBI" id="CHEBI:33019"/>
        <dbReference type="ChEBI" id="CHEBI:61557"/>
        <dbReference type="ChEBI" id="CHEBI:140395"/>
        <dbReference type="EC" id="2.7.7.6"/>
    </reaction>
</comment>
<dbReference type="InterPro" id="IPR007080">
    <property type="entry name" value="RNA_pol_Rpb1_1"/>
</dbReference>
<dbReference type="Pfam" id="PF05000">
    <property type="entry name" value="RNA_pol_Rpb1_4"/>
    <property type="match status" value="1"/>
</dbReference>
<proteinExistence type="inferred from homology"/>
<feature type="non-terminal residue" evidence="9">
    <location>
        <position position="1"/>
    </location>
</feature>
<dbReference type="InterPro" id="IPR007081">
    <property type="entry name" value="RNA_pol_Rpb1_5"/>
</dbReference>
<keyword evidence="3 7" id="KW-0548">Nucleotidyltransferase</keyword>
<feature type="domain" description="RNA polymerase N-terminal" evidence="8">
    <location>
        <begin position="94"/>
        <end position="372"/>
    </location>
</feature>
<dbReference type="Gene3D" id="1.10.274.100">
    <property type="entry name" value="RNA polymerase Rpb1, domain 3"/>
    <property type="match status" value="2"/>
</dbReference>
<evidence type="ECO:0000256" key="4">
    <source>
        <dbReference type="ARBA" id="ARBA00022723"/>
    </source>
</evidence>
<dbReference type="PANTHER" id="PTHR19376:SF54">
    <property type="entry name" value="DNA-DIRECTED RNA POLYMERASE SUBUNIT BETA"/>
    <property type="match status" value="1"/>
</dbReference>
<keyword evidence="4" id="KW-0479">Metal-binding</keyword>
<dbReference type="Pfam" id="PF04997">
    <property type="entry name" value="RNA_pol_Rpb1_1"/>
    <property type="match status" value="1"/>
</dbReference>
<organism evidence="9">
    <name type="scientific">Sulfurihydrogenibium azorense</name>
    <dbReference type="NCBI Taxonomy" id="309806"/>
    <lineage>
        <taxon>Bacteria</taxon>
        <taxon>Pseudomonadati</taxon>
        <taxon>Aquificota</taxon>
        <taxon>Aquificia</taxon>
        <taxon>Aquificales</taxon>
        <taxon>Hydrogenothermaceae</taxon>
        <taxon>Sulfurihydrogenibium</taxon>
    </lineage>
</organism>
<dbReference type="Gene3D" id="1.10.132.30">
    <property type="match status" value="1"/>
</dbReference>
<evidence type="ECO:0000256" key="5">
    <source>
        <dbReference type="ARBA" id="ARBA00023163"/>
    </source>
</evidence>
<dbReference type="Gene3D" id="2.40.40.20">
    <property type="match status" value="1"/>
</dbReference>
<keyword evidence="5 7" id="KW-0804">Transcription</keyword>
<dbReference type="Pfam" id="PF00623">
    <property type="entry name" value="RNA_pol_Rpb1_2"/>
    <property type="match status" value="2"/>
</dbReference>